<organism evidence="1 2">
    <name type="scientific">Iphiclides podalirius</name>
    <name type="common">scarce swallowtail</name>
    <dbReference type="NCBI Taxonomy" id="110791"/>
    <lineage>
        <taxon>Eukaryota</taxon>
        <taxon>Metazoa</taxon>
        <taxon>Ecdysozoa</taxon>
        <taxon>Arthropoda</taxon>
        <taxon>Hexapoda</taxon>
        <taxon>Insecta</taxon>
        <taxon>Pterygota</taxon>
        <taxon>Neoptera</taxon>
        <taxon>Endopterygota</taxon>
        <taxon>Lepidoptera</taxon>
        <taxon>Glossata</taxon>
        <taxon>Ditrysia</taxon>
        <taxon>Papilionoidea</taxon>
        <taxon>Papilionidae</taxon>
        <taxon>Papilioninae</taxon>
        <taxon>Iphiclides</taxon>
    </lineage>
</organism>
<dbReference type="EMBL" id="OW152817">
    <property type="protein sequence ID" value="CAH2068727.1"/>
    <property type="molecule type" value="Genomic_DNA"/>
</dbReference>
<feature type="non-terminal residue" evidence="1">
    <location>
        <position position="1"/>
    </location>
</feature>
<protein>
    <submittedName>
        <fullName evidence="1">Uncharacterized protein</fullName>
    </submittedName>
</protein>
<evidence type="ECO:0000313" key="2">
    <source>
        <dbReference type="Proteomes" id="UP000837857"/>
    </source>
</evidence>
<sequence>MASSVQRYAIEKSAQGRGRGGFDIRPVDAIISSFRATLGEVSVSPWGARKRGRLSILRHRNGAKCVREPDNENELFCAADSKLRSARNARSLNWSPSRVGFARSFENLRHEQCIIQIGARAPVLTNAKYLVSSVHTIREAIPSVLRTDRLACYGQRQRPRCVVQKRLNPKRYTADGRHFHARRSEPAGGEARSRLQGNHIVYVTQQPASFEKLQPPAIT</sequence>
<name>A0ABN8J156_9NEOP</name>
<proteinExistence type="predicted"/>
<dbReference type="Proteomes" id="UP000837857">
    <property type="component" value="Chromosome 5"/>
</dbReference>
<evidence type="ECO:0000313" key="1">
    <source>
        <dbReference type="EMBL" id="CAH2068727.1"/>
    </source>
</evidence>
<accession>A0ABN8J156</accession>
<gene>
    <name evidence="1" type="ORF">IPOD504_LOCUS14519</name>
</gene>
<reference evidence="1" key="1">
    <citation type="submission" date="2022-03" db="EMBL/GenBank/DDBJ databases">
        <authorList>
            <person name="Martin H S."/>
        </authorList>
    </citation>
    <scope>NUCLEOTIDE SEQUENCE</scope>
</reference>
<keyword evidence="2" id="KW-1185">Reference proteome</keyword>